<dbReference type="InterPro" id="IPR016187">
    <property type="entry name" value="CTDL_fold"/>
</dbReference>
<reference evidence="2" key="1">
    <citation type="journal article" date="2023" name="Mol. Biol. Evol.">
        <title>Third-Generation Sequencing Reveals the Adaptive Role of the Epigenome in Three Deep-Sea Polychaetes.</title>
        <authorList>
            <person name="Perez M."/>
            <person name="Aroh O."/>
            <person name="Sun Y."/>
            <person name="Lan Y."/>
            <person name="Juniper S.K."/>
            <person name="Young C.R."/>
            <person name="Angers B."/>
            <person name="Qian P.Y."/>
        </authorList>
    </citation>
    <scope>NUCLEOTIDE SEQUENCE</scope>
    <source>
        <strain evidence="2">P08H-3</strain>
    </source>
</reference>
<accession>A0AAD9JFP4</accession>
<protein>
    <recommendedName>
        <fullName evidence="1">C-type lectin domain-containing protein</fullName>
    </recommendedName>
</protein>
<dbReference type="SUPFAM" id="SSF56436">
    <property type="entry name" value="C-type lectin-like"/>
    <property type="match status" value="1"/>
</dbReference>
<organism evidence="2 3">
    <name type="scientific">Paralvinella palmiformis</name>
    <dbReference type="NCBI Taxonomy" id="53620"/>
    <lineage>
        <taxon>Eukaryota</taxon>
        <taxon>Metazoa</taxon>
        <taxon>Spiralia</taxon>
        <taxon>Lophotrochozoa</taxon>
        <taxon>Annelida</taxon>
        <taxon>Polychaeta</taxon>
        <taxon>Sedentaria</taxon>
        <taxon>Canalipalpata</taxon>
        <taxon>Terebellida</taxon>
        <taxon>Terebelliformia</taxon>
        <taxon>Alvinellidae</taxon>
        <taxon>Paralvinella</taxon>
    </lineage>
</organism>
<dbReference type="PROSITE" id="PS50041">
    <property type="entry name" value="C_TYPE_LECTIN_2"/>
    <property type="match status" value="1"/>
</dbReference>
<name>A0AAD9JFP4_9ANNE</name>
<evidence type="ECO:0000313" key="2">
    <source>
        <dbReference type="EMBL" id="KAK2152131.1"/>
    </source>
</evidence>
<keyword evidence="3" id="KW-1185">Reference proteome</keyword>
<comment type="caution">
    <text evidence="2">The sequence shown here is derived from an EMBL/GenBank/DDBJ whole genome shotgun (WGS) entry which is preliminary data.</text>
</comment>
<dbReference type="SMART" id="SM00034">
    <property type="entry name" value="CLECT"/>
    <property type="match status" value="1"/>
</dbReference>
<dbReference type="Proteomes" id="UP001208570">
    <property type="component" value="Unassembled WGS sequence"/>
</dbReference>
<dbReference type="Gene3D" id="3.10.100.10">
    <property type="entry name" value="Mannose-Binding Protein A, subunit A"/>
    <property type="match status" value="1"/>
</dbReference>
<dbReference type="AlphaFoldDB" id="A0AAD9JFP4"/>
<proteinExistence type="predicted"/>
<sequence>MESEFTVDKPNEELYPYCLYVKLSNEDQPKYIADNCNERNGNSGLLCQYSQTGTGTCKTSDLSLGDKCYKKTEYSGKKQNRIDWYKGQTYCSKSDIQGDIAYSYLGDKSSTSNIKSFVNKTKRSIQLWLGVSQRMWFWETGNQLINYFNWYEETNADSEVYNCICIDYDKEKKWLPKQCFEPLQYFICMKIQVLDSTFHAITKEKLSCLWTPSRFWIVLCMKLNVPNTFPIDAEDAGDFVSLCARSAKAGSTPQTAVACHQVCGGDADRFCGEVDAREGNSLGLEADEACDEARVAVNKPCAHILLLLHCQLLMAKYL</sequence>
<dbReference type="InterPro" id="IPR016186">
    <property type="entry name" value="C-type_lectin-like/link_sf"/>
</dbReference>
<dbReference type="EMBL" id="JAODUP010000339">
    <property type="protein sequence ID" value="KAK2152131.1"/>
    <property type="molecule type" value="Genomic_DNA"/>
</dbReference>
<dbReference type="CDD" id="cd00037">
    <property type="entry name" value="CLECT"/>
    <property type="match status" value="1"/>
</dbReference>
<evidence type="ECO:0000313" key="3">
    <source>
        <dbReference type="Proteomes" id="UP001208570"/>
    </source>
</evidence>
<dbReference type="InterPro" id="IPR001304">
    <property type="entry name" value="C-type_lectin-like"/>
</dbReference>
<gene>
    <name evidence="2" type="ORF">LSH36_339g06046</name>
</gene>
<feature type="domain" description="C-type lectin" evidence="1">
    <location>
        <begin position="64"/>
        <end position="185"/>
    </location>
</feature>
<evidence type="ECO:0000259" key="1">
    <source>
        <dbReference type="PROSITE" id="PS50041"/>
    </source>
</evidence>